<reference evidence="1 2" key="1">
    <citation type="submission" date="2013-04" db="EMBL/GenBank/DDBJ databases">
        <title>The Genome Sequence of Paenibacillus barengoltzii G22.</title>
        <authorList>
            <consortium name="The Broad Institute Genomics Platform"/>
            <consortium name="The Broad Institute Genome Sequencing Center for Infectious Disease"/>
            <person name="Earl A."/>
            <person name="Xavier R."/>
            <person name="Elson C."/>
            <person name="Duck W."/>
            <person name="Walker B."/>
            <person name="Young S."/>
            <person name="Zeng Q."/>
            <person name="Gargeya S."/>
            <person name="Fitzgerald M."/>
            <person name="Haas B."/>
            <person name="Abouelleil A."/>
            <person name="Allen A.W."/>
            <person name="Alvarado L."/>
            <person name="Arachchi H.M."/>
            <person name="Berlin A.M."/>
            <person name="Chapman S.B."/>
            <person name="Gainer-Dewar J."/>
            <person name="Goldberg J."/>
            <person name="Griggs A."/>
            <person name="Gujja S."/>
            <person name="Hansen M."/>
            <person name="Howarth C."/>
            <person name="Imamovic A."/>
            <person name="Ireland A."/>
            <person name="Larimer J."/>
            <person name="McCowan C."/>
            <person name="Murphy C."/>
            <person name="Pearson M."/>
            <person name="Poon T.W."/>
            <person name="Priest M."/>
            <person name="Roberts A."/>
            <person name="Saif S."/>
            <person name="Shea T."/>
            <person name="Sisk P."/>
            <person name="Sykes S."/>
            <person name="Wortman J."/>
            <person name="Nusbaum C."/>
            <person name="Birren B."/>
        </authorList>
    </citation>
    <scope>NUCLEOTIDE SEQUENCE [LARGE SCALE GENOMIC DNA]</scope>
    <source>
        <strain evidence="1 2">G22</strain>
    </source>
</reference>
<dbReference type="AlphaFoldDB" id="R9LCS6"/>
<proteinExistence type="predicted"/>
<comment type="caution">
    <text evidence="1">The sequence shown here is derived from an EMBL/GenBank/DDBJ whole genome shotgun (WGS) entry which is preliminary data.</text>
</comment>
<dbReference type="EMBL" id="ASSZ01000037">
    <property type="protein sequence ID" value="EOS53542.1"/>
    <property type="molecule type" value="Genomic_DNA"/>
</dbReference>
<accession>R9LCS6</accession>
<evidence type="ECO:0000313" key="2">
    <source>
        <dbReference type="Proteomes" id="UP000019598"/>
    </source>
</evidence>
<dbReference type="PATRIC" id="fig|1235795.3.peg.4056"/>
<name>R9LCS6_9BACL</name>
<evidence type="ECO:0000313" key="1">
    <source>
        <dbReference type="EMBL" id="EOS53542.1"/>
    </source>
</evidence>
<sequence>MNVPEMGAVIVHPRGQGQGYDFVARVPLDAWASLPDWEATLRPKHQVVLLAAWCFF</sequence>
<dbReference type="RefSeq" id="WP_016314458.1">
    <property type="nucleotide sequence ID" value="NZ_KE159655.1"/>
</dbReference>
<dbReference type="HOGENOM" id="CLU_3009976_0_0_9"/>
<gene>
    <name evidence="1" type="ORF">C812_04093</name>
</gene>
<dbReference type="OrthoDB" id="2237472at2"/>
<organism evidence="1 2">
    <name type="scientific">Paenibacillus barengoltzii G22</name>
    <dbReference type="NCBI Taxonomy" id="1235795"/>
    <lineage>
        <taxon>Bacteria</taxon>
        <taxon>Bacillati</taxon>
        <taxon>Bacillota</taxon>
        <taxon>Bacilli</taxon>
        <taxon>Bacillales</taxon>
        <taxon>Paenibacillaceae</taxon>
        <taxon>Paenibacillus</taxon>
    </lineage>
</organism>
<dbReference type="GeneID" id="43347420"/>
<dbReference type="Proteomes" id="UP000019598">
    <property type="component" value="Unassembled WGS sequence"/>
</dbReference>
<protein>
    <submittedName>
        <fullName evidence="1">Uncharacterized protein</fullName>
    </submittedName>
</protein>